<dbReference type="InterPro" id="IPR029063">
    <property type="entry name" value="SAM-dependent_MTases_sf"/>
</dbReference>
<accession>A0A645E3R1</accession>
<evidence type="ECO:0000313" key="2">
    <source>
        <dbReference type="EMBL" id="MPM96400.1"/>
    </source>
</evidence>
<reference evidence="2" key="1">
    <citation type="submission" date="2019-08" db="EMBL/GenBank/DDBJ databases">
        <authorList>
            <person name="Kucharzyk K."/>
            <person name="Murdoch R.W."/>
            <person name="Higgins S."/>
            <person name="Loffler F."/>
        </authorList>
    </citation>
    <scope>NUCLEOTIDE SEQUENCE</scope>
</reference>
<proteinExistence type="predicted"/>
<dbReference type="AlphaFoldDB" id="A0A645E3R1"/>
<dbReference type="Gene3D" id="3.40.50.150">
    <property type="entry name" value="Vaccinia Virus protein VP39"/>
    <property type="match status" value="1"/>
</dbReference>
<gene>
    <name evidence="2" type="ORF">SDC9_143563</name>
</gene>
<dbReference type="InterPro" id="IPR041698">
    <property type="entry name" value="Methyltransf_25"/>
</dbReference>
<dbReference type="CDD" id="cd02440">
    <property type="entry name" value="AdoMet_MTases"/>
    <property type="match status" value="1"/>
</dbReference>
<name>A0A645E3R1_9ZZZZ</name>
<organism evidence="2">
    <name type="scientific">bioreactor metagenome</name>
    <dbReference type="NCBI Taxonomy" id="1076179"/>
    <lineage>
        <taxon>unclassified sequences</taxon>
        <taxon>metagenomes</taxon>
        <taxon>ecological metagenomes</taxon>
    </lineage>
</organism>
<dbReference type="SUPFAM" id="SSF53335">
    <property type="entry name" value="S-adenosyl-L-methionine-dependent methyltransferases"/>
    <property type="match status" value="1"/>
</dbReference>
<comment type="caution">
    <text evidence="2">The sequence shown here is derived from an EMBL/GenBank/DDBJ whole genome shotgun (WGS) entry which is preliminary data.</text>
</comment>
<protein>
    <recommendedName>
        <fullName evidence="1">Methyltransferase domain-containing protein</fullName>
    </recommendedName>
</protein>
<dbReference type="Pfam" id="PF13649">
    <property type="entry name" value="Methyltransf_25"/>
    <property type="match status" value="1"/>
</dbReference>
<dbReference type="EMBL" id="VSSQ01042783">
    <property type="protein sequence ID" value="MPM96400.1"/>
    <property type="molecule type" value="Genomic_DNA"/>
</dbReference>
<sequence>MKELAPNVGTLVGIDISPDSVSLGEEYLKDCPNCEIKVMDAHNLQFDEPFDLVLCLQNGISALKGKEKNLIDQSLKVLVPGGKAYFSTYSAKFWNHRVAWFQEQADKGLLGELDMEKTKNGHIECKDGFVANTYTFEDFQRFAEESGCRYKIEEVDESSLFLVLQK</sequence>
<evidence type="ECO:0000259" key="1">
    <source>
        <dbReference type="Pfam" id="PF13649"/>
    </source>
</evidence>
<feature type="domain" description="Methyltransferase" evidence="1">
    <location>
        <begin position="3"/>
        <end position="82"/>
    </location>
</feature>